<evidence type="ECO:0000256" key="1">
    <source>
        <dbReference type="ARBA" id="ARBA00000085"/>
    </source>
</evidence>
<dbReference type="Pfam" id="PF05384">
    <property type="entry name" value="DegS"/>
    <property type="match status" value="1"/>
</dbReference>
<organism evidence="8 9">
    <name type="scientific">Alkalithermobacter paradoxus</name>
    <dbReference type="NCBI Taxonomy" id="29349"/>
    <lineage>
        <taxon>Bacteria</taxon>
        <taxon>Bacillati</taxon>
        <taxon>Bacillota</taxon>
        <taxon>Clostridia</taxon>
        <taxon>Peptostreptococcales</taxon>
        <taxon>Tepidibacteraceae</taxon>
        <taxon>Alkalithermobacter</taxon>
    </lineage>
</organism>
<evidence type="ECO:0000256" key="5">
    <source>
        <dbReference type="ARBA" id="ARBA00023012"/>
    </source>
</evidence>
<comment type="caution">
    <text evidence="8">The sequence shown here is derived from an EMBL/GenBank/DDBJ whole genome shotgun (WGS) entry which is preliminary data.</text>
</comment>
<dbReference type="PIRSF" id="PIRSF003169">
    <property type="entry name" value="STHK_DegS"/>
    <property type="match status" value="1"/>
</dbReference>
<proteinExistence type="predicted"/>
<evidence type="ECO:0000259" key="7">
    <source>
        <dbReference type="PROSITE" id="PS50109"/>
    </source>
</evidence>
<dbReference type="SMART" id="SM00387">
    <property type="entry name" value="HATPase_c"/>
    <property type="match status" value="1"/>
</dbReference>
<dbReference type="InterPro" id="IPR016381">
    <property type="entry name" value="Sig_transdc_His_kinase_DegS"/>
</dbReference>
<dbReference type="InterPro" id="IPR003594">
    <property type="entry name" value="HATPase_dom"/>
</dbReference>
<dbReference type="OrthoDB" id="9781904at2"/>
<keyword evidence="6" id="KW-0175">Coiled coil</keyword>
<feature type="coiled-coil region" evidence="6">
    <location>
        <begin position="106"/>
        <end position="165"/>
    </location>
</feature>
<dbReference type="InterPro" id="IPR036890">
    <property type="entry name" value="HATPase_C_sf"/>
</dbReference>
<reference evidence="8 9" key="1">
    <citation type="submission" date="2017-03" db="EMBL/GenBank/DDBJ databases">
        <title>Genome sequence of Clostridium thermoalcaliphilum DSM 7309.</title>
        <authorList>
            <person name="Poehlein A."/>
            <person name="Daniel R."/>
        </authorList>
    </citation>
    <scope>NUCLEOTIDE SEQUENCE [LARGE SCALE GENOMIC DNA]</scope>
    <source>
        <strain evidence="8 9">DSM 7309</strain>
    </source>
</reference>
<comment type="catalytic activity">
    <reaction evidence="1">
        <text>ATP + protein L-histidine = ADP + protein N-phospho-L-histidine.</text>
        <dbReference type="EC" id="2.7.13.3"/>
    </reaction>
</comment>
<evidence type="ECO:0000256" key="2">
    <source>
        <dbReference type="ARBA" id="ARBA00012438"/>
    </source>
</evidence>
<dbReference type="Proteomes" id="UP000190140">
    <property type="component" value="Unassembled WGS sequence"/>
</dbReference>
<dbReference type="InterPro" id="IPR050482">
    <property type="entry name" value="Sensor_HK_TwoCompSys"/>
</dbReference>
<evidence type="ECO:0000256" key="4">
    <source>
        <dbReference type="ARBA" id="ARBA00022777"/>
    </source>
</evidence>
<keyword evidence="4 8" id="KW-0418">Kinase</keyword>
<keyword evidence="9" id="KW-1185">Reference proteome</keyword>
<evidence type="ECO:0000313" key="9">
    <source>
        <dbReference type="Proteomes" id="UP000190140"/>
    </source>
</evidence>
<feature type="domain" description="Histidine kinase" evidence="7">
    <location>
        <begin position="186"/>
        <end position="379"/>
    </location>
</feature>
<dbReference type="STRING" id="29349.CLOTH_12630"/>
<dbReference type="Pfam" id="PF02518">
    <property type="entry name" value="HATPase_c"/>
    <property type="match status" value="1"/>
</dbReference>
<dbReference type="AlphaFoldDB" id="A0A1V4I7I0"/>
<dbReference type="PANTHER" id="PTHR24421:SF55">
    <property type="entry name" value="SENSOR HISTIDINE KINASE YDFH"/>
    <property type="match status" value="1"/>
</dbReference>
<dbReference type="SUPFAM" id="SSF55874">
    <property type="entry name" value="ATPase domain of HSP90 chaperone/DNA topoisomerase II/histidine kinase"/>
    <property type="match status" value="1"/>
</dbReference>
<keyword evidence="5" id="KW-0902">Two-component regulatory system</keyword>
<dbReference type="PANTHER" id="PTHR24421">
    <property type="entry name" value="NITRATE/NITRITE SENSOR PROTEIN NARX-RELATED"/>
    <property type="match status" value="1"/>
</dbReference>
<protein>
    <recommendedName>
        <fullName evidence="2">histidine kinase</fullName>
        <ecNumber evidence="2">2.7.13.3</ecNumber>
    </recommendedName>
</protein>
<dbReference type="RefSeq" id="WP_079412247.1">
    <property type="nucleotide sequence ID" value="NZ_MZGW01000004.1"/>
</dbReference>
<dbReference type="GO" id="GO:0016020">
    <property type="term" value="C:membrane"/>
    <property type="evidence" value="ECO:0007669"/>
    <property type="project" value="InterPro"/>
</dbReference>
<keyword evidence="3 8" id="KW-0808">Transferase</keyword>
<dbReference type="CDD" id="cd16917">
    <property type="entry name" value="HATPase_UhpB-NarQ-NarX-like"/>
    <property type="match status" value="1"/>
</dbReference>
<gene>
    <name evidence="8" type="primary">degS</name>
    <name evidence="8" type="ORF">CLOTH_12630</name>
</gene>
<dbReference type="EC" id="2.7.13.3" evidence="2"/>
<sequence length="386" mass="44835">MENTNTLGNMNKVIDNIIQSVRSGQDEIFSIYENAKNECERIKLELQLFKDKVVDIIREVEILENEEKKCRNKLFIVSKNFERYSEEDIKNAYQEATDAQVKLILKREEEKNLVKARNELEIRLKKNTELVEKAENYMYKMKSVMDFLVGDLQNVSKQLNLLEDKNQMGINIIKAQEEERRKIVRDIHDGPAQSLASLVLKSEMLEKIMDKDISLLKDEIKEMKNVIRDTLKDVRRIMYDLSPTSLDDLGLIPTIRRIISDITYDRGINIDLIELSNEKIYSPLVNVTVFRIIQESLNNAWKHSKCKNIKIKLDINKTNISAIVEDDGIGFKLSNDIISKNSFGIKFMKERVELLDGKLGIQSKEGQGTKIIFTIPNREVRYEGKD</sequence>
<dbReference type="Pfam" id="PF07730">
    <property type="entry name" value="HisKA_3"/>
    <property type="match status" value="1"/>
</dbReference>
<dbReference type="EMBL" id="MZGW01000004">
    <property type="protein sequence ID" value="OPJ55507.1"/>
    <property type="molecule type" value="Genomic_DNA"/>
</dbReference>
<dbReference type="GO" id="GO:0046983">
    <property type="term" value="F:protein dimerization activity"/>
    <property type="evidence" value="ECO:0007669"/>
    <property type="project" value="InterPro"/>
</dbReference>
<accession>A0A1V4I7I0</accession>
<keyword evidence="8" id="KW-0378">Hydrolase</keyword>
<dbReference type="GO" id="GO:0000155">
    <property type="term" value="F:phosphorelay sensor kinase activity"/>
    <property type="evidence" value="ECO:0007669"/>
    <property type="project" value="InterPro"/>
</dbReference>
<dbReference type="Gene3D" id="1.20.5.1930">
    <property type="match status" value="1"/>
</dbReference>
<evidence type="ECO:0000256" key="3">
    <source>
        <dbReference type="ARBA" id="ARBA00022679"/>
    </source>
</evidence>
<name>A0A1V4I7I0_9FIRM</name>
<dbReference type="InterPro" id="IPR011712">
    <property type="entry name" value="Sig_transdc_His_kin_sub3_dim/P"/>
</dbReference>
<dbReference type="Gene3D" id="3.30.565.10">
    <property type="entry name" value="Histidine kinase-like ATPase, C-terminal domain"/>
    <property type="match status" value="1"/>
</dbReference>
<evidence type="ECO:0000313" key="8">
    <source>
        <dbReference type="EMBL" id="OPJ55507.1"/>
    </source>
</evidence>
<dbReference type="InterPro" id="IPR008595">
    <property type="entry name" value="DegS"/>
</dbReference>
<dbReference type="GO" id="GO:0016787">
    <property type="term" value="F:hydrolase activity"/>
    <property type="evidence" value="ECO:0007669"/>
    <property type="project" value="UniProtKB-KW"/>
</dbReference>
<dbReference type="PROSITE" id="PS50109">
    <property type="entry name" value="HIS_KIN"/>
    <property type="match status" value="1"/>
</dbReference>
<feature type="coiled-coil region" evidence="6">
    <location>
        <begin position="32"/>
        <end position="73"/>
    </location>
</feature>
<dbReference type="InterPro" id="IPR005467">
    <property type="entry name" value="His_kinase_dom"/>
</dbReference>
<evidence type="ECO:0000256" key="6">
    <source>
        <dbReference type="SAM" id="Coils"/>
    </source>
</evidence>